<evidence type="ECO:0000256" key="7">
    <source>
        <dbReference type="ARBA" id="ARBA00023047"/>
    </source>
</evidence>
<dbReference type="PANTHER" id="PTHR30413:SF10">
    <property type="entry name" value="CAPSULE POLYSACCHARIDE EXPORT INNER-MEMBRANE PROTEIN CTRC"/>
    <property type="match status" value="1"/>
</dbReference>
<keyword evidence="8 9" id="KW-0472">Membrane</keyword>
<feature type="transmembrane region" description="Helical" evidence="9">
    <location>
        <begin position="107"/>
        <end position="134"/>
    </location>
</feature>
<evidence type="ECO:0000256" key="5">
    <source>
        <dbReference type="ARBA" id="ARBA00022692"/>
    </source>
</evidence>
<dbReference type="InterPro" id="IPR013525">
    <property type="entry name" value="ABC2_TM"/>
</dbReference>
<sequence length="262" mass="30604">MLRYIRQFFRDLKKYRHYTAYAVKSDLKAELSNTILGYFWWLLDPFLNMLVYTFLVQGIFRRATPAYPVYLFCALLPWKVATTTMGQSTRCIRANAGIIKQVYLPKFILPLVVVFTNSIKLAFGLLILGAMLWVYHIPLSWHVVEFIPAFLVFLLFYYSIGLIFTHIGVLFDDMSHLVGYLVMFWYFASPGIWSLDQLPAKVGKLIWYNPNTAFFMSFRNTLMYGASPYYKYLGLWAVVSILLMLIGIPLLYRSDKNYSKVI</sequence>
<evidence type="ECO:0000259" key="10">
    <source>
        <dbReference type="Pfam" id="PF01061"/>
    </source>
</evidence>
<dbReference type="GO" id="GO:0015920">
    <property type="term" value="P:lipopolysaccharide transport"/>
    <property type="evidence" value="ECO:0007669"/>
    <property type="project" value="TreeGrafter"/>
</dbReference>
<dbReference type="AlphaFoldDB" id="E1RBS7"/>
<dbReference type="GO" id="GO:0015774">
    <property type="term" value="P:polysaccharide transport"/>
    <property type="evidence" value="ECO:0007669"/>
    <property type="project" value="UniProtKB-KW"/>
</dbReference>
<feature type="transmembrane region" description="Helical" evidence="9">
    <location>
        <begin position="229"/>
        <end position="252"/>
    </location>
</feature>
<keyword evidence="3" id="KW-0813">Transport</keyword>
<keyword evidence="12" id="KW-1185">Reference proteome</keyword>
<keyword evidence="7" id="KW-0762">Sugar transport</keyword>
<organism evidence="11 12">
    <name type="scientific">Sediminispirochaeta smaragdinae (strain DSM 11293 / JCM 15392 / SEBR 4228)</name>
    <name type="common">Spirochaeta smaragdinae</name>
    <dbReference type="NCBI Taxonomy" id="573413"/>
    <lineage>
        <taxon>Bacteria</taxon>
        <taxon>Pseudomonadati</taxon>
        <taxon>Spirochaetota</taxon>
        <taxon>Spirochaetia</taxon>
        <taxon>Spirochaetales</taxon>
        <taxon>Spirochaetaceae</taxon>
        <taxon>Sediminispirochaeta</taxon>
    </lineage>
</organism>
<dbReference type="eggNOG" id="COG1682">
    <property type="taxonomic scope" value="Bacteria"/>
</dbReference>
<dbReference type="OrthoDB" id="9786910at2"/>
<gene>
    <name evidence="11" type="ordered locus">Spirs_0667</name>
</gene>
<feature type="transmembrane region" description="Helical" evidence="9">
    <location>
        <begin position="146"/>
        <end position="170"/>
    </location>
</feature>
<protein>
    <submittedName>
        <fullName evidence="11">ABC-2 type transporter</fullName>
    </submittedName>
</protein>
<dbReference type="STRING" id="573413.Spirs_0667"/>
<feature type="transmembrane region" description="Helical" evidence="9">
    <location>
        <begin position="177"/>
        <end position="195"/>
    </location>
</feature>
<comment type="similarity">
    <text evidence="2">Belongs to the ABC-2 integral membrane protein family.</text>
</comment>
<dbReference type="GO" id="GO:0005886">
    <property type="term" value="C:plasma membrane"/>
    <property type="evidence" value="ECO:0007669"/>
    <property type="project" value="UniProtKB-SubCell"/>
</dbReference>
<dbReference type="RefSeq" id="WP_013253271.1">
    <property type="nucleotide sequence ID" value="NC_014364.1"/>
</dbReference>
<feature type="domain" description="ABC-2 type transporter transmembrane" evidence="10">
    <location>
        <begin position="31"/>
        <end position="222"/>
    </location>
</feature>
<feature type="transmembrane region" description="Helical" evidence="9">
    <location>
        <begin position="66"/>
        <end position="86"/>
    </location>
</feature>
<evidence type="ECO:0000256" key="4">
    <source>
        <dbReference type="ARBA" id="ARBA00022475"/>
    </source>
</evidence>
<evidence type="ECO:0000256" key="6">
    <source>
        <dbReference type="ARBA" id="ARBA00022989"/>
    </source>
</evidence>
<evidence type="ECO:0000256" key="2">
    <source>
        <dbReference type="ARBA" id="ARBA00007783"/>
    </source>
</evidence>
<reference evidence="12" key="1">
    <citation type="journal article" date="2010" name="Stand. Genomic Sci.">
        <title>Complete genome sequence of Spirochaeta smaragdinae type strain (SEBR 4228).</title>
        <authorList>
            <person name="Mavromatis K."/>
            <person name="Yasawong M."/>
            <person name="Chertkov O."/>
            <person name="Lapidus A."/>
            <person name="Lucas S."/>
            <person name="Nolan M."/>
            <person name="Del Rio T.G."/>
            <person name="Tice H."/>
            <person name="Cheng J.F."/>
            <person name="Pitluck S."/>
            <person name="Liolios K."/>
            <person name="Ivanova N."/>
            <person name="Tapia R."/>
            <person name="Han C."/>
            <person name="Bruce D."/>
            <person name="Goodwin L."/>
            <person name="Pati A."/>
            <person name="Chen A."/>
            <person name="Palaniappan K."/>
            <person name="Land M."/>
            <person name="Hauser L."/>
            <person name="Chang Y.J."/>
            <person name="Jeffries C.D."/>
            <person name="Detter J.C."/>
            <person name="Rohde M."/>
            <person name="Brambilla E."/>
            <person name="Spring S."/>
            <person name="Goker M."/>
            <person name="Sikorski J."/>
            <person name="Woyke T."/>
            <person name="Bristow J."/>
            <person name="Eisen J.A."/>
            <person name="Markowitz V."/>
            <person name="Hugenholtz P."/>
            <person name="Klenk H.P."/>
            <person name="Kyrpides N.C."/>
        </authorList>
    </citation>
    <scope>NUCLEOTIDE SEQUENCE [LARGE SCALE GENOMIC DNA]</scope>
    <source>
        <strain evidence="12">DSM 11293 / JCM 15392 / SEBR 4228</strain>
    </source>
</reference>
<dbReference type="KEGG" id="ssm:Spirs_0667"/>
<evidence type="ECO:0000256" key="1">
    <source>
        <dbReference type="ARBA" id="ARBA00004651"/>
    </source>
</evidence>
<proteinExistence type="inferred from homology"/>
<evidence type="ECO:0000313" key="11">
    <source>
        <dbReference type="EMBL" id="ADK79807.1"/>
    </source>
</evidence>
<dbReference type="EMBL" id="CP002116">
    <property type="protein sequence ID" value="ADK79807.1"/>
    <property type="molecule type" value="Genomic_DNA"/>
</dbReference>
<evidence type="ECO:0000256" key="9">
    <source>
        <dbReference type="SAM" id="Phobius"/>
    </source>
</evidence>
<evidence type="ECO:0000256" key="8">
    <source>
        <dbReference type="ARBA" id="ARBA00023136"/>
    </source>
</evidence>
<comment type="subcellular location">
    <subcellularLocation>
        <location evidence="1">Cell membrane</location>
        <topology evidence="1">Multi-pass membrane protein</topology>
    </subcellularLocation>
</comment>
<dbReference type="HOGENOM" id="CLU_060703_1_1_12"/>
<dbReference type="GO" id="GO:0140359">
    <property type="term" value="F:ABC-type transporter activity"/>
    <property type="evidence" value="ECO:0007669"/>
    <property type="project" value="InterPro"/>
</dbReference>
<keyword evidence="4" id="KW-1003">Cell membrane</keyword>
<dbReference type="Pfam" id="PF01061">
    <property type="entry name" value="ABC2_membrane"/>
    <property type="match status" value="1"/>
</dbReference>
<keyword evidence="7" id="KW-0625">Polysaccharide transport</keyword>
<accession>E1RBS7</accession>
<name>E1RBS7_SEDSS</name>
<evidence type="ECO:0000256" key="3">
    <source>
        <dbReference type="ARBA" id="ARBA00022448"/>
    </source>
</evidence>
<feature type="transmembrane region" description="Helical" evidence="9">
    <location>
        <begin position="38"/>
        <end position="60"/>
    </location>
</feature>
<evidence type="ECO:0000313" key="12">
    <source>
        <dbReference type="Proteomes" id="UP000002318"/>
    </source>
</evidence>
<keyword evidence="5 9" id="KW-0812">Transmembrane</keyword>
<dbReference type="PANTHER" id="PTHR30413">
    <property type="entry name" value="INNER MEMBRANE TRANSPORT PERMEASE"/>
    <property type="match status" value="1"/>
</dbReference>
<dbReference type="Proteomes" id="UP000002318">
    <property type="component" value="Chromosome"/>
</dbReference>
<keyword evidence="6 9" id="KW-1133">Transmembrane helix</keyword>